<keyword evidence="2" id="KW-1133">Transmembrane helix</keyword>
<feature type="region of interest" description="Disordered" evidence="1">
    <location>
        <begin position="1"/>
        <end position="33"/>
    </location>
</feature>
<keyword evidence="2" id="KW-0472">Membrane</keyword>
<evidence type="ECO:0000256" key="2">
    <source>
        <dbReference type="SAM" id="Phobius"/>
    </source>
</evidence>
<keyword evidence="2" id="KW-0812">Transmembrane</keyword>
<feature type="transmembrane region" description="Helical" evidence="2">
    <location>
        <begin position="90"/>
        <end position="109"/>
    </location>
</feature>
<name>A0A836CEJ4_9STRA</name>
<evidence type="ECO:0000256" key="1">
    <source>
        <dbReference type="SAM" id="MobiDB-lite"/>
    </source>
</evidence>
<comment type="caution">
    <text evidence="3">The sequence shown here is derived from an EMBL/GenBank/DDBJ whole genome shotgun (WGS) entry which is preliminary data.</text>
</comment>
<dbReference type="AlphaFoldDB" id="A0A836CEJ4"/>
<keyword evidence="4" id="KW-1185">Reference proteome</keyword>
<reference evidence="3" key="1">
    <citation type="submission" date="2021-02" db="EMBL/GenBank/DDBJ databases">
        <title>First Annotated Genome of the Yellow-green Alga Tribonema minus.</title>
        <authorList>
            <person name="Mahan K.M."/>
        </authorList>
    </citation>
    <scope>NUCLEOTIDE SEQUENCE</scope>
    <source>
        <strain evidence="3">UTEX B ZZ1240</strain>
    </source>
</reference>
<organism evidence="3 4">
    <name type="scientific">Tribonema minus</name>
    <dbReference type="NCBI Taxonomy" id="303371"/>
    <lineage>
        <taxon>Eukaryota</taxon>
        <taxon>Sar</taxon>
        <taxon>Stramenopiles</taxon>
        <taxon>Ochrophyta</taxon>
        <taxon>PX clade</taxon>
        <taxon>Xanthophyceae</taxon>
        <taxon>Tribonematales</taxon>
        <taxon>Tribonemataceae</taxon>
        <taxon>Tribonema</taxon>
    </lineage>
</organism>
<protein>
    <submittedName>
        <fullName evidence="3">Uncharacterized protein</fullName>
    </submittedName>
</protein>
<accession>A0A836CEJ4</accession>
<sequence>MSDVPGDDSVRMEAGQAEGGVDVPAPASKPYASSRNEMKKRIIDKKLDPLTVIASIAADLDAASDWAFFYDLGHRSGGAAYPHVMRMYKAALAFTVVGTLIWLLVWSEFHPVASALERITRTMMTRSRARTDVGRVDPLLEGFACLTLRETVKRAQLNRAHRLKTLYQLGCCGKRGLEFAEPHPLTCPFGTRHILLWQRADIVRDIVTNATAEGPVVIWAKLDFKSDFAFRASGTVIFDTSTALSVRLPRDVIAPRIEITQDLADFIDLTFLPDVIDISQSPAHIEVSAERMSADWGAVLDAIERKLQGERVAHSTMFLLAVESDEQCMFELKAAVTLRDFVMDPAIHAHIKVVPAGEMCIKAVHLRNRFQVFAFRG</sequence>
<dbReference type="EMBL" id="JAFCMP010000223">
    <property type="protein sequence ID" value="KAG5182862.1"/>
    <property type="molecule type" value="Genomic_DNA"/>
</dbReference>
<dbReference type="Proteomes" id="UP000664859">
    <property type="component" value="Unassembled WGS sequence"/>
</dbReference>
<gene>
    <name evidence="3" type="ORF">JKP88DRAFT_272832</name>
</gene>
<evidence type="ECO:0000313" key="3">
    <source>
        <dbReference type="EMBL" id="KAG5182862.1"/>
    </source>
</evidence>
<proteinExistence type="predicted"/>
<evidence type="ECO:0000313" key="4">
    <source>
        <dbReference type="Proteomes" id="UP000664859"/>
    </source>
</evidence>